<dbReference type="AlphaFoldDB" id="A0A9D4G843"/>
<accession>A0A9D4G843</accession>
<reference evidence="2" key="1">
    <citation type="journal article" date="2019" name="bioRxiv">
        <title>The Genome of the Zebra Mussel, Dreissena polymorpha: A Resource for Invasive Species Research.</title>
        <authorList>
            <person name="McCartney M.A."/>
            <person name="Auch B."/>
            <person name="Kono T."/>
            <person name="Mallez S."/>
            <person name="Zhang Y."/>
            <person name="Obille A."/>
            <person name="Becker A."/>
            <person name="Abrahante J.E."/>
            <person name="Garbe J."/>
            <person name="Badalamenti J.P."/>
            <person name="Herman A."/>
            <person name="Mangelson H."/>
            <person name="Liachko I."/>
            <person name="Sullivan S."/>
            <person name="Sone E.D."/>
            <person name="Koren S."/>
            <person name="Silverstein K.A.T."/>
            <person name="Beckman K.B."/>
            <person name="Gohl D.M."/>
        </authorList>
    </citation>
    <scope>NUCLEOTIDE SEQUENCE</scope>
    <source>
        <strain evidence="2">Duluth1</strain>
        <tissue evidence="2">Whole animal</tissue>
    </source>
</reference>
<dbReference type="Proteomes" id="UP000828390">
    <property type="component" value="Unassembled WGS sequence"/>
</dbReference>
<evidence type="ECO:0000256" key="1">
    <source>
        <dbReference type="SAM" id="Coils"/>
    </source>
</evidence>
<gene>
    <name evidence="2" type="ORF">DPMN_138690</name>
</gene>
<reference evidence="2" key="2">
    <citation type="submission" date="2020-11" db="EMBL/GenBank/DDBJ databases">
        <authorList>
            <person name="McCartney M.A."/>
            <person name="Auch B."/>
            <person name="Kono T."/>
            <person name="Mallez S."/>
            <person name="Becker A."/>
            <person name="Gohl D.M."/>
            <person name="Silverstein K.A.T."/>
            <person name="Koren S."/>
            <person name="Bechman K.B."/>
            <person name="Herman A."/>
            <person name="Abrahante J.E."/>
            <person name="Garbe J."/>
        </authorList>
    </citation>
    <scope>NUCLEOTIDE SEQUENCE</scope>
    <source>
        <strain evidence="2">Duluth1</strain>
        <tissue evidence="2">Whole animal</tissue>
    </source>
</reference>
<organism evidence="2 3">
    <name type="scientific">Dreissena polymorpha</name>
    <name type="common">Zebra mussel</name>
    <name type="synonym">Mytilus polymorpha</name>
    <dbReference type="NCBI Taxonomy" id="45954"/>
    <lineage>
        <taxon>Eukaryota</taxon>
        <taxon>Metazoa</taxon>
        <taxon>Spiralia</taxon>
        <taxon>Lophotrochozoa</taxon>
        <taxon>Mollusca</taxon>
        <taxon>Bivalvia</taxon>
        <taxon>Autobranchia</taxon>
        <taxon>Heteroconchia</taxon>
        <taxon>Euheterodonta</taxon>
        <taxon>Imparidentia</taxon>
        <taxon>Neoheterodontei</taxon>
        <taxon>Myida</taxon>
        <taxon>Dreissenoidea</taxon>
        <taxon>Dreissenidae</taxon>
        <taxon>Dreissena</taxon>
    </lineage>
</organism>
<name>A0A9D4G843_DREPO</name>
<proteinExistence type="predicted"/>
<sequence>YDGLLTSNLTVSNVEVRDTELEFMCIHYSTQYIEAQSKVFTSIDVVNGPRFTSNTGVKGKFLYLLYSTQYSKDQGSLTVVNAFIKEIIKETFEQLKDKLLGNVIRRIEILESDVFEHKREIDLLKQESAAKKNKQIEELKTENEALQRTKADDSISHDEFANNTEQYSRRNNLRIAGVPEDKGAVSYNNVRSISIPSTRTPTEPAREQEIIEKNIESLENLLDAISSYIPTAEEVDDWREDVQNLTKTILNHKDVLKFFYREV</sequence>
<dbReference type="EMBL" id="JAIWYP010000006">
    <property type="protein sequence ID" value="KAH3810300.1"/>
    <property type="molecule type" value="Genomic_DNA"/>
</dbReference>
<evidence type="ECO:0000313" key="3">
    <source>
        <dbReference type="Proteomes" id="UP000828390"/>
    </source>
</evidence>
<feature type="non-terminal residue" evidence="2">
    <location>
        <position position="1"/>
    </location>
</feature>
<keyword evidence="3" id="KW-1185">Reference proteome</keyword>
<feature type="coiled-coil region" evidence="1">
    <location>
        <begin position="107"/>
        <end position="156"/>
    </location>
</feature>
<protein>
    <submittedName>
        <fullName evidence="2">Uncharacterized protein</fullName>
    </submittedName>
</protein>
<comment type="caution">
    <text evidence="2">The sequence shown here is derived from an EMBL/GenBank/DDBJ whole genome shotgun (WGS) entry which is preliminary data.</text>
</comment>
<evidence type="ECO:0000313" key="2">
    <source>
        <dbReference type="EMBL" id="KAH3810300.1"/>
    </source>
</evidence>
<keyword evidence="1" id="KW-0175">Coiled coil</keyword>